<dbReference type="STRING" id="1043005.A0A074Y859"/>
<dbReference type="Pfam" id="PF04082">
    <property type="entry name" value="Fungal_trans"/>
    <property type="match status" value="1"/>
</dbReference>
<feature type="domain" description="Xylanolytic transcriptional activator regulatory" evidence="4">
    <location>
        <begin position="288"/>
        <end position="370"/>
    </location>
</feature>
<dbReference type="EMBL" id="KL584763">
    <property type="protein sequence ID" value="KEQ93968.1"/>
    <property type="molecule type" value="Genomic_DNA"/>
</dbReference>
<dbReference type="OMA" id="WHSAGNA"/>
<feature type="region of interest" description="Disordered" evidence="3">
    <location>
        <begin position="57"/>
        <end position="99"/>
    </location>
</feature>
<organism evidence="5 6">
    <name type="scientific">Aureobasidium subglaciale (strain EXF-2481)</name>
    <name type="common">Aureobasidium pullulans var. subglaciale</name>
    <dbReference type="NCBI Taxonomy" id="1043005"/>
    <lineage>
        <taxon>Eukaryota</taxon>
        <taxon>Fungi</taxon>
        <taxon>Dikarya</taxon>
        <taxon>Ascomycota</taxon>
        <taxon>Pezizomycotina</taxon>
        <taxon>Dothideomycetes</taxon>
        <taxon>Dothideomycetidae</taxon>
        <taxon>Dothideales</taxon>
        <taxon>Saccotheciaceae</taxon>
        <taxon>Aureobasidium</taxon>
    </lineage>
</organism>
<proteinExistence type="predicted"/>
<dbReference type="HOGENOM" id="CLU_013838_1_0_1"/>
<keyword evidence="2" id="KW-0539">Nucleus</keyword>
<dbReference type="PANTHER" id="PTHR31001">
    <property type="entry name" value="UNCHARACTERIZED TRANSCRIPTIONAL REGULATORY PROTEIN"/>
    <property type="match status" value="1"/>
</dbReference>
<protein>
    <recommendedName>
        <fullName evidence="4">Xylanolytic transcriptional activator regulatory domain-containing protein</fullName>
    </recommendedName>
</protein>
<keyword evidence="6" id="KW-1185">Reference proteome</keyword>
<accession>A0A074Y859</accession>
<evidence type="ECO:0000256" key="2">
    <source>
        <dbReference type="ARBA" id="ARBA00023242"/>
    </source>
</evidence>
<reference evidence="5 6" key="1">
    <citation type="journal article" date="2014" name="BMC Genomics">
        <title>Genome sequencing of four Aureobasidium pullulans varieties: biotechnological potential, stress tolerance, and description of new species.</title>
        <authorList>
            <person name="Gostin Ar C."/>
            <person name="Ohm R.A."/>
            <person name="Kogej T."/>
            <person name="Sonjak S."/>
            <person name="Turk M."/>
            <person name="Zajc J."/>
            <person name="Zalar P."/>
            <person name="Grube M."/>
            <person name="Sun H."/>
            <person name="Han J."/>
            <person name="Sharma A."/>
            <person name="Chiniquy J."/>
            <person name="Ngan C.Y."/>
            <person name="Lipzen A."/>
            <person name="Barry K."/>
            <person name="Grigoriev I.V."/>
            <person name="Gunde-Cimerman N."/>
        </authorList>
    </citation>
    <scope>NUCLEOTIDE SEQUENCE [LARGE SCALE GENOMIC DNA]</scope>
    <source>
        <strain evidence="5 6">EXF-2481</strain>
    </source>
</reference>
<feature type="region of interest" description="Disordered" evidence="3">
    <location>
        <begin position="582"/>
        <end position="608"/>
    </location>
</feature>
<sequence>MEHVTDTKLNAAPPAKRKRVVTACLECYRRKQKVQSTRRPKMMAVALTFKVRQEKAMPKLRRPKCGSKISQSTAPESKSHSPVSADDTTEDDPTLQETASDGTALSSFYDVHAFTDLKKLLEDEEVFQVSSRAPLDQNKPCSKFWILAAQLPDPGVLAKAFNYYFDEVHWRYNVGQKCYMDAQLERWTTIVSTPASQRTGVSKDLPYFVVFSFELLAVILQYMRHDREIARLLHATNEKAAVYMSRRYNDVASELLLLLGRHNGTITVVDYDLLRASWLKNNGRGIESWYAISDGIRHAQQLNLHREPRPVANSPELAKNLEQFWSQEYGRRVWVNLFCWDSGTAMNLGRPRIINAKDCDVNLPIDCPFPDDPSKTVPIPKDEHTPSPLSLLLFRYAVARKIHEIREFGLDKQDADYSSVWAFHESLNNLLKGMPHYINPNDPATYLDSSFSYLPLHREEASSGLNLVIMELHRPFIAMHAESRIAVMNAAIGSIDNQHALMDFSGKHHYVYFGFGFYPANAAITLAAIALVYPSHGQIEPIEKKIKQALSILVNIQASNIVARAALPVVQRLYDKVRDSLQQNLSGSPNTSSPESAPSQDSGYIPTTTSMLDSTPLAPISTEFMVENTGYLPMHDAADMPSWTDVPQINDFDATFWLEQLNKMPDNMSLNGVVNPDALWS</sequence>
<dbReference type="OrthoDB" id="5344325at2759"/>
<evidence type="ECO:0000313" key="5">
    <source>
        <dbReference type="EMBL" id="KEQ93968.1"/>
    </source>
</evidence>
<comment type="subcellular location">
    <subcellularLocation>
        <location evidence="1">Nucleus</location>
    </subcellularLocation>
</comment>
<dbReference type="GO" id="GO:0008270">
    <property type="term" value="F:zinc ion binding"/>
    <property type="evidence" value="ECO:0007669"/>
    <property type="project" value="InterPro"/>
</dbReference>
<evidence type="ECO:0000256" key="3">
    <source>
        <dbReference type="SAM" id="MobiDB-lite"/>
    </source>
</evidence>
<name>A0A074Y859_AURSE</name>
<dbReference type="InterPro" id="IPR007219">
    <property type="entry name" value="XnlR_reg_dom"/>
</dbReference>
<dbReference type="SMART" id="SM00906">
    <property type="entry name" value="Fungal_trans"/>
    <property type="match status" value="1"/>
</dbReference>
<evidence type="ECO:0000259" key="4">
    <source>
        <dbReference type="SMART" id="SM00906"/>
    </source>
</evidence>
<dbReference type="PANTHER" id="PTHR31001:SF87">
    <property type="entry name" value="COL-21"/>
    <property type="match status" value="1"/>
</dbReference>
<dbReference type="GO" id="GO:0006351">
    <property type="term" value="P:DNA-templated transcription"/>
    <property type="evidence" value="ECO:0007669"/>
    <property type="project" value="InterPro"/>
</dbReference>
<dbReference type="GeneID" id="25364200"/>
<feature type="compositionally biased region" description="Polar residues" evidence="3">
    <location>
        <begin position="68"/>
        <end position="82"/>
    </location>
</feature>
<dbReference type="CDD" id="cd12148">
    <property type="entry name" value="fungal_TF_MHR"/>
    <property type="match status" value="1"/>
</dbReference>
<dbReference type="RefSeq" id="XP_013342500.1">
    <property type="nucleotide sequence ID" value="XM_013487046.1"/>
</dbReference>
<dbReference type="GO" id="GO:0005634">
    <property type="term" value="C:nucleus"/>
    <property type="evidence" value="ECO:0007669"/>
    <property type="project" value="UniProtKB-SubCell"/>
</dbReference>
<dbReference type="AlphaFoldDB" id="A0A074Y859"/>
<evidence type="ECO:0000313" key="6">
    <source>
        <dbReference type="Proteomes" id="UP000030641"/>
    </source>
</evidence>
<gene>
    <name evidence="5" type="ORF">AUEXF2481DRAFT_30526</name>
</gene>
<evidence type="ECO:0000256" key="1">
    <source>
        <dbReference type="ARBA" id="ARBA00004123"/>
    </source>
</evidence>
<dbReference type="GO" id="GO:0003677">
    <property type="term" value="F:DNA binding"/>
    <property type="evidence" value="ECO:0007669"/>
    <property type="project" value="InterPro"/>
</dbReference>
<dbReference type="InterPro" id="IPR050613">
    <property type="entry name" value="Sec_Metabolite_Reg"/>
</dbReference>
<dbReference type="Proteomes" id="UP000030641">
    <property type="component" value="Unassembled WGS sequence"/>
</dbReference>
<dbReference type="InParanoid" id="A0A074Y859"/>